<dbReference type="InterPro" id="IPR014030">
    <property type="entry name" value="Ketoacyl_synth_N"/>
</dbReference>
<dbReference type="PROSITE" id="PS52004">
    <property type="entry name" value="KS3_2"/>
    <property type="match status" value="2"/>
</dbReference>
<dbReference type="InterPro" id="IPR020841">
    <property type="entry name" value="PKS_Beta-ketoAc_synthase_dom"/>
</dbReference>
<organism evidence="5 6">
    <name type="scientific">Streptomyces alfalfae</name>
    <dbReference type="NCBI Taxonomy" id="1642299"/>
    <lineage>
        <taxon>Bacteria</taxon>
        <taxon>Bacillati</taxon>
        <taxon>Actinomycetota</taxon>
        <taxon>Actinomycetes</taxon>
        <taxon>Kitasatosporales</taxon>
        <taxon>Streptomycetaceae</taxon>
        <taxon>Streptomyces</taxon>
    </lineage>
</organism>
<dbReference type="Pfam" id="PF02801">
    <property type="entry name" value="Ketoacyl-synt_C"/>
    <property type="match status" value="2"/>
</dbReference>
<sequence length="851" mass="87888">MARFGIPPVQARSMARLQPLMLEAAEQCLRDAGAVSGGADDRTDVVVGTCFGLDRQYANALRIAGSAYAREVERAALATGLPEAVENAGQAAEELRGLLQRTLGASPHDRVGEMASTIPARIASAFGLRGRTLAVESADATAFVALAQALGSLRAGLAERALVLTGQLHESEVLTSLLRAKGLLPPPGPADRGELAEGVGAVLLKPLAAAERDGDRIYATIADCRVRHHGVPGRFRHETSVERHRDLLRAAHRAVGAQPGGVRYVERTGTAGEAESAELAALAAESADAEPPVIGVARDRTGHTFAHAGIAALTTAALALHHRTLPAHRTAAGTAPAAPWAAPADGTPRRAAVSGTSLTGTLGHLVLEEHRPTAAPAPAPAPAAVPRAARLPEPVAVVAYGGRFADAEDADAYWRLMLSGEDRLRPVPADRLDRELHHAPGVLNLNRSYTDLGGWADVPQSPPPGADIPPERYAALDAAQRMALAVADEVLGRYGGRPLTGRGMLAVAGNLGLANDRRAHVDRSLGELEDAVRDLTALKGLSTAEVEGLIDTARQAYGPPAEPTADTLDGALASGTAALIAGAYGLDAVPFAVEAACASSLAALDTALTALRSGTVDYALAGGVELPCSARDMVLCSALGLLSHNRITPFDAGADGFTPGDGCALFLLKRRSDAVRDGDEIVALLTGSGASNDAKSLIAPDVDGQVRAMRQAFTQVAHGPADVDYLEAHGTGTKVGDRVEITATGRVYGGAARPRPLEIGSAKGFVGHTFAAAGGAGLLRALLALRARTLPPHTHLDRLNPALGLDDLPAAIGTRPRPWPAAPGAPRRAAVSSFGTGGINYHLLVEEDHPR</sequence>
<dbReference type="InterPro" id="IPR014031">
    <property type="entry name" value="Ketoacyl_synth_C"/>
</dbReference>
<evidence type="ECO:0000256" key="2">
    <source>
        <dbReference type="ARBA" id="ARBA00023268"/>
    </source>
</evidence>
<dbReference type="SUPFAM" id="SSF53901">
    <property type="entry name" value="Thiolase-like"/>
    <property type="match status" value="2"/>
</dbReference>
<gene>
    <name evidence="5" type="ORF">A7J05_21375</name>
</gene>
<reference evidence="5 6" key="1">
    <citation type="submission" date="2016-05" db="EMBL/GenBank/DDBJ databases">
        <authorList>
            <person name="Gu J."/>
        </authorList>
    </citation>
    <scope>NUCLEOTIDE SEQUENCE [LARGE SCALE GENOMIC DNA]</scope>
    <source>
        <strain evidence="5 6">ACCC40021</strain>
    </source>
</reference>
<evidence type="ECO:0000313" key="6">
    <source>
        <dbReference type="Proteomes" id="UP000187191"/>
    </source>
</evidence>
<evidence type="ECO:0000256" key="3">
    <source>
        <dbReference type="RuleBase" id="RU003694"/>
    </source>
</evidence>
<dbReference type="Gene3D" id="3.40.47.10">
    <property type="match status" value="2"/>
</dbReference>
<comment type="similarity">
    <text evidence="3">Belongs to the thiolase-like superfamily. Beta-ketoacyl-ACP synthases family.</text>
</comment>
<dbReference type="EMBL" id="CP015588">
    <property type="protein sequence ID" value="APY87915.1"/>
    <property type="molecule type" value="Genomic_DNA"/>
</dbReference>
<keyword evidence="2" id="KW-0511">Multifunctional enzyme</keyword>
<evidence type="ECO:0000259" key="4">
    <source>
        <dbReference type="PROSITE" id="PS52004"/>
    </source>
</evidence>
<accession>A0ABM6GVZ9</accession>
<dbReference type="SMART" id="SM00825">
    <property type="entry name" value="PKS_KS"/>
    <property type="match status" value="1"/>
</dbReference>
<dbReference type="InterPro" id="IPR050091">
    <property type="entry name" value="PKS_NRPS_Biosynth_Enz"/>
</dbReference>
<feature type="domain" description="Ketosynthase family 3 (KS3)" evidence="4">
    <location>
        <begin position="1"/>
        <end position="369"/>
    </location>
</feature>
<evidence type="ECO:0000256" key="1">
    <source>
        <dbReference type="ARBA" id="ARBA00022679"/>
    </source>
</evidence>
<dbReference type="PANTHER" id="PTHR43775:SF51">
    <property type="entry name" value="INACTIVE PHENOLPHTHIOCEROL SYNTHESIS POLYKETIDE SYNTHASE TYPE I PKS1-RELATED"/>
    <property type="match status" value="1"/>
</dbReference>
<keyword evidence="6" id="KW-1185">Reference proteome</keyword>
<name>A0ABM6GVZ9_9ACTN</name>
<dbReference type="Pfam" id="PF00109">
    <property type="entry name" value="ketoacyl-synt"/>
    <property type="match status" value="2"/>
</dbReference>
<keyword evidence="1 3" id="KW-0808">Transferase</keyword>
<protein>
    <recommendedName>
        <fullName evidence="4">Ketosynthase family 3 (KS3) domain-containing protein</fullName>
    </recommendedName>
</protein>
<evidence type="ECO:0000313" key="5">
    <source>
        <dbReference type="EMBL" id="APY87915.1"/>
    </source>
</evidence>
<feature type="domain" description="Ketosynthase family 3 (KS3)" evidence="4">
    <location>
        <begin position="392"/>
        <end position="847"/>
    </location>
</feature>
<dbReference type="CDD" id="cd00833">
    <property type="entry name" value="PKS"/>
    <property type="match status" value="1"/>
</dbReference>
<dbReference type="PANTHER" id="PTHR43775">
    <property type="entry name" value="FATTY ACID SYNTHASE"/>
    <property type="match status" value="1"/>
</dbReference>
<dbReference type="Proteomes" id="UP000187191">
    <property type="component" value="Chromosome"/>
</dbReference>
<proteinExistence type="inferred from homology"/>
<dbReference type="InterPro" id="IPR016039">
    <property type="entry name" value="Thiolase-like"/>
</dbReference>